<sequence>MYTYKYAVGRYKNYRPGYHNVDLTGVSVADFEQLFDILYIAVHDGLYDIDVAIKLEDYKLEFAQNPSMNIDQWLTSQNGNNLKLSDIYPGDKYRYVKLERFFTYGYFHYPADLNLAKDRQDQLTSDAAPDIRVAHYRYQNIDYNNINDYCLWSYNGCMVRGVGRSDGVYLMGAGKDYIQNREDVRLGAMNFQKLGKVKTLPITADKLAEVVAGTVKHWEYQPGDDVDMANKTIWLVVNGQLLVDPDIVYRVADDRLVFNLASFDVTRHHLQYGKYVRTPTLTNLTKFDVYKKEALLMHNSFVILIDNPSLGLDVTPLTTFRFPNAFHTENRFQHPLLLESGMLPVPYIRSYGIKQRLLNHDVRVYNYYPQMSTGTGDGNVVFNPAINQGNPGHLMKGYQLQIHGIELRKTS</sequence>
<dbReference type="Proteomes" id="UP000297195">
    <property type="component" value="Segment"/>
</dbReference>
<gene>
    <name evidence="1" type="ORF">pETSU_080</name>
</gene>
<organism evidence="1 2">
    <name type="scientific">Edwardsiella phage pEt-SU</name>
    <dbReference type="NCBI Taxonomy" id="2562142"/>
    <lineage>
        <taxon>Viruses</taxon>
        <taxon>Duplodnaviria</taxon>
        <taxon>Heunggongvirae</taxon>
        <taxon>Uroviricota</taxon>
        <taxon>Caudoviricetes</taxon>
        <taxon>Chimalliviridae</taxon>
        <taxon>Petsuvirus</taxon>
        <taxon>Petsuvirus pEtSU</taxon>
    </lineage>
</organism>
<reference evidence="1 2" key="1">
    <citation type="submission" date="2019-03" db="EMBL/GenBank/DDBJ databases">
        <authorList>
            <person name="Kim S.G."/>
            <person name="Park S.C."/>
        </authorList>
    </citation>
    <scope>NUCLEOTIDE SEQUENCE [LARGE SCALE GENOMIC DNA]</scope>
</reference>
<keyword evidence="2" id="KW-1185">Reference proteome</keyword>
<dbReference type="EMBL" id="MK689364">
    <property type="protein sequence ID" value="QBZ70661.1"/>
    <property type="molecule type" value="Genomic_DNA"/>
</dbReference>
<protein>
    <submittedName>
        <fullName evidence="1">Putative virion structural protein</fullName>
    </submittedName>
</protein>
<evidence type="ECO:0000313" key="2">
    <source>
        <dbReference type="Proteomes" id="UP000297195"/>
    </source>
</evidence>
<evidence type="ECO:0000313" key="1">
    <source>
        <dbReference type="EMBL" id="QBZ70661.1"/>
    </source>
</evidence>
<name>A0A4D6DWC2_9CAUD</name>
<accession>A0A4D6DWC2</accession>
<proteinExistence type="predicted"/>